<protein>
    <submittedName>
        <fullName evidence="2">Uncharacterized protein</fullName>
    </submittedName>
</protein>
<dbReference type="KEGG" id="mpro:BJP34_25660"/>
<evidence type="ECO:0000313" key="2">
    <source>
        <dbReference type="EMBL" id="AOX02374.1"/>
    </source>
</evidence>
<dbReference type="EMBL" id="CP017599">
    <property type="protein sequence ID" value="AOX02374.1"/>
    <property type="molecule type" value="Genomic_DNA"/>
</dbReference>
<evidence type="ECO:0000256" key="1">
    <source>
        <dbReference type="SAM" id="Phobius"/>
    </source>
</evidence>
<organism evidence="2 3">
    <name type="scientific">Moorena producens PAL-8-15-08-1</name>
    <dbReference type="NCBI Taxonomy" id="1458985"/>
    <lineage>
        <taxon>Bacteria</taxon>
        <taxon>Bacillati</taxon>
        <taxon>Cyanobacteriota</taxon>
        <taxon>Cyanophyceae</taxon>
        <taxon>Coleofasciculales</taxon>
        <taxon>Coleofasciculaceae</taxon>
        <taxon>Moorena</taxon>
    </lineage>
</organism>
<dbReference type="OrthoDB" id="572163at2"/>
<proteinExistence type="predicted"/>
<feature type="transmembrane region" description="Helical" evidence="1">
    <location>
        <begin position="12"/>
        <end position="30"/>
    </location>
</feature>
<dbReference type="STRING" id="1458985.BJP34_25660"/>
<accession>A0A1D8TXR5</accession>
<gene>
    <name evidence="2" type="ORF">BJP34_25660</name>
</gene>
<dbReference type="Proteomes" id="UP000177870">
    <property type="component" value="Chromosome"/>
</dbReference>
<name>A0A1D8TXR5_9CYAN</name>
<evidence type="ECO:0000313" key="3">
    <source>
        <dbReference type="Proteomes" id="UP000177870"/>
    </source>
</evidence>
<keyword evidence="1" id="KW-0812">Transmembrane</keyword>
<dbReference type="RefSeq" id="WP_070394783.1">
    <property type="nucleotide sequence ID" value="NZ_CP017599.1"/>
</dbReference>
<sequence length="172" mass="19232">MILARRKTHFYSFVVLAVVLPVCFLAGILLRPTYEPVDVATNKLFTQAGFVTQTQPQARKEIGSTKVNDGTFRFHVETFVNYQGKLVMELKSLSLLQVPDPLLYWEATKEAPTEISDRSILLGNLAGLSPKQFLLPASVRGKAGHLLIYSQGQQKLIAALPLPAKLTRIYRY</sequence>
<keyword evidence="1" id="KW-0472">Membrane</keyword>
<reference evidence="3" key="1">
    <citation type="submission" date="2016-10" db="EMBL/GenBank/DDBJ databases">
        <title>Comparative genomics uncovers the prolific and rare metabolic potential of the cyanobacterial genus Moorea.</title>
        <authorList>
            <person name="Leao T."/>
            <person name="Castelao G."/>
            <person name="Korobeynikov A."/>
            <person name="Monroe E.A."/>
            <person name="Podell S."/>
            <person name="Glukhov E."/>
            <person name="Allen E."/>
            <person name="Gerwick W.H."/>
            <person name="Gerwick L."/>
        </authorList>
    </citation>
    <scope>NUCLEOTIDE SEQUENCE [LARGE SCALE GENOMIC DNA]</scope>
    <source>
        <strain evidence="3">PAL-8-15-08-1</strain>
    </source>
</reference>
<dbReference type="AlphaFoldDB" id="A0A1D8TXR5"/>
<keyword evidence="1" id="KW-1133">Transmembrane helix</keyword>